<comment type="caution">
    <text evidence="1">The sequence shown here is derived from an EMBL/GenBank/DDBJ whole genome shotgun (WGS) entry which is preliminary data.</text>
</comment>
<organism evidence="1 2">
    <name type="scientific">Dokdonella soli</name>
    <dbReference type="NCBI Taxonomy" id="529810"/>
    <lineage>
        <taxon>Bacteria</taxon>
        <taxon>Pseudomonadati</taxon>
        <taxon>Pseudomonadota</taxon>
        <taxon>Gammaproteobacteria</taxon>
        <taxon>Lysobacterales</taxon>
        <taxon>Rhodanobacteraceae</taxon>
        <taxon>Dokdonella</taxon>
    </lineage>
</organism>
<dbReference type="NCBIfam" id="NF041518">
    <property type="entry name" value="choice_anch_Q"/>
    <property type="match status" value="1"/>
</dbReference>
<protein>
    <submittedName>
        <fullName evidence="1">Uncharacterized protein</fullName>
    </submittedName>
</protein>
<name>A0ABP3TIU5_9GAMM</name>
<sequence length="57" mass="6109">MPLSASSPAYNAAYICADAQGHPIATDERGVARPQFGSCDLGAYEYDNDYIFANGFD</sequence>
<accession>A0ABP3TIU5</accession>
<proteinExistence type="predicted"/>
<dbReference type="Proteomes" id="UP001501523">
    <property type="component" value="Unassembled WGS sequence"/>
</dbReference>
<gene>
    <name evidence="1" type="ORF">GCM10009105_06380</name>
</gene>
<reference evidence="2" key="1">
    <citation type="journal article" date="2019" name="Int. J. Syst. Evol. Microbiol.">
        <title>The Global Catalogue of Microorganisms (GCM) 10K type strain sequencing project: providing services to taxonomists for standard genome sequencing and annotation.</title>
        <authorList>
            <consortium name="The Broad Institute Genomics Platform"/>
            <consortium name="The Broad Institute Genome Sequencing Center for Infectious Disease"/>
            <person name="Wu L."/>
            <person name="Ma J."/>
        </authorList>
    </citation>
    <scope>NUCLEOTIDE SEQUENCE [LARGE SCALE GENOMIC DNA]</scope>
    <source>
        <strain evidence="2">JCM 15421</strain>
    </source>
</reference>
<keyword evidence="2" id="KW-1185">Reference proteome</keyword>
<dbReference type="InterPro" id="IPR059226">
    <property type="entry name" value="Choice_anch_Q_dom"/>
</dbReference>
<dbReference type="RefSeq" id="WP_343787095.1">
    <property type="nucleotide sequence ID" value="NZ_BAAAEU010000003.1"/>
</dbReference>
<evidence type="ECO:0000313" key="2">
    <source>
        <dbReference type="Proteomes" id="UP001501523"/>
    </source>
</evidence>
<evidence type="ECO:0000313" key="1">
    <source>
        <dbReference type="EMBL" id="GAA0707556.1"/>
    </source>
</evidence>
<dbReference type="EMBL" id="BAAAEU010000003">
    <property type="protein sequence ID" value="GAA0707556.1"/>
    <property type="molecule type" value="Genomic_DNA"/>
</dbReference>